<name>A0A0V1EBF1_9BILA</name>
<gene>
    <name evidence="1" type="ORF">T11_1939</name>
</gene>
<sequence>MIRQFSNDPYLHNVALDTDFYRTANLANAMY</sequence>
<dbReference type="Proteomes" id="UP000055024">
    <property type="component" value="Unassembled WGS sequence"/>
</dbReference>
<comment type="caution">
    <text evidence="1">The sequence shown here is derived from an EMBL/GenBank/DDBJ whole genome shotgun (WGS) entry which is preliminary data.</text>
</comment>
<keyword evidence="2" id="KW-1185">Reference proteome</keyword>
<dbReference type="AlphaFoldDB" id="A0A0V1EBF1"/>
<dbReference type="EMBL" id="JYDP01007349">
    <property type="protein sequence ID" value="KRY71104.1"/>
    <property type="molecule type" value="Genomic_DNA"/>
</dbReference>
<organism evidence="1 2">
    <name type="scientific">Trichinella zimbabwensis</name>
    <dbReference type="NCBI Taxonomy" id="268475"/>
    <lineage>
        <taxon>Eukaryota</taxon>
        <taxon>Metazoa</taxon>
        <taxon>Ecdysozoa</taxon>
        <taxon>Nematoda</taxon>
        <taxon>Enoplea</taxon>
        <taxon>Dorylaimia</taxon>
        <taxon>Trichinellida</taxon>
        <taxon>Trichinellidae</taxon>
        <taxon>Trichinella</taxon>
    </lineage>
</organism>
<proteinExistence type="predicted"/>
<reference evidence="1 2" key="1">
    <citation type="submission" date="2015-01" db="EMBL/GenBank/DDBJ databases">
        <title>Evolution of Trichinella species and genotypes.</title>
        <authorList>
            <person name="Korhonen P.K."/>
            <person name="Edoardo P."/>
            <person name="Giuseppe L.R."/>
            <person name="Gasser R.B."/>
        </authorList>
    </citation>
    <scope>NUCLEOTIDE SEQUENCE [LARGE SCALE GENOMIC DNA]</scope>
    <source>
        <strain evidence="1">ISS1029</strain>
    </source>
</reference>
<protein>
    <submittedName>
        <fullName evidence="1">Uncharacterized protein</fullName>
    </submittedName>
</protein>
<accession>A0A0V1EBF1</accession>
<evidence type="ECO:0000313" key="1">
    <source>
        <dbReference type="EMBL" id="KRY71104.1"/>
    </source>
</evidence>
<evidence type="ECO:0000313" key="2">
    <source>
        <dbReference type="Proteomes" id="UP000055024"/>
    </source>
</evidence>